<evidence type="ECO:0000313" key="1">
    <source>
        <dbReference type="EMBL" id="KWW22003.1"/>
    </source>
</evidence>
<sequence length="99" mass="11081">MQSPPNNAYREILPPGHYAYSSGFPTMMKNVSPTYTIPTEPVFLDHLLMNLEKTIVVATTMGALEGKLTGVAIDHIQLTIGNINYHIRHQHIVYYTGKP</sequence>
<dbReference type="Pfam" id="PF10842">
    <property type="entry name" value="DUF2642"/>
    <property type="match status" value="1"/>
</dbReference>
<evidence type="ECO:0008006" key="3">
    <source>
        <dbReference type="Google" id="ProtNLM"/>
    </source>
</evidence>
<keyword evidence="2" id="KW-1185">Reference proteome</keyword>
<protein>
    <recommendedName>
        <fullName evidence="3">DUF2642 domain-containing protein</fullName>
    </recommendedName>
</protein>
<accession>A0A109N206</accession>
<dbReference type="AlphaFoldDB" id="A0A109N206"/>
<comment type="caution">
    <text evidence="1">The sequence shown here is derived from an EMBL/GenBank/DDBJ whole genome shotgun (WGS) entry which is preliminary data.</text>
</comment>
<evidence type="ECO:0000313" key="2">
    <source>
        <dbReference type="Proteomes" id="UP000064189"/>
    </source>
</evidence>
<proteinExistence type="predicted"/>
<organism evidence="1 2">
    <name type="scientific">Peribacillus simplex</name>
    <dbReference type="NCBI Taxonomy" id="1478"/>
    <lineage>
        <taxon>Bacteria</taxon>
        <taxon>Bacillati</taxon>
        <taxon>Bacillota</taxon>
        <taxon>Bacilli</taxon>
        <taxon>Bacillales</taxon>
        <taxon>Bacillaceae</taxon>
        <taxon>Peribacillus</taxon>
    </lineage>
</organism>
<gene>
    <name evidence="1" type="ORF">AS888_05875</name>
</gene>
<name>A0A109N206_9BACI</name>
<reference evidence="1 2" key="1">
    <citation type="submission" date="2015-11" db="EMBL/GenBank/DDBJ databases">
        <title>Genome Sequence of Bacillus simplex strain VanAntwerpen2.</title>
        <authorList>
            <person name="Couger M.B."/>
        </authorList>
    </citation>
    <scope>NUCLEOTIDE SEQUENCE [LARGE SCALE GENOMIC DNA]</scope>
    <source>
        <strain evidence="1 2">VanAntwerpen02</strain>
    </source>
</reference>
<dbReference type="InterPro" id="IPR020139">
    <property type="entry name" value="DUF2642"/>
</dbReference>
<dbReference type="Proteomes" id="UP000064189">
    <property type="component" value="Unassembled WGS sequence"/>
</dbReference>
<dbReference type="EMBL" id="LNNH01000010">
    <property type="protein sequence ID" value="KWW22003.1"/>
    <property type="molecule type" value="Genomic_DNA"/>
</dbReference>